<dbReference type="SMART" id="SM00220">
    <property type="entry name" value="S_TKc"/>
    <property type="match status" value="1"/>
</dbReference>
<keyword evidence="2" id="KW-0808">Transferase</keyword>
<evidence type="ECO:0000256" key="5">
    <source>
        <dbReference type="ARBA" id="ARBA00022840"/>
    </source>
</evidence>
<evidence type="ECO:0000256" key="2">
    <source>
        <dbReference type="ARBA" id="ARBA00022679"/>
    </source>
</evidence>
<dbReference type="GO" id="GO:0005524">
    <property type="term" value="F:ATP binding"/>
    <property type="evidence" value="ECO:0007669"/>
    <property type="project" value="UniProtKB-KW"/>
</dbReference>
<evidence type="ECO:0000256" key="1">
    <source>
        <dbReference type="ARBA" id="ARBA00022527"/>
    </source>
</evidence>
<dbReference type="PANTHER" id="PTHR24058:SF103">
    <property type="entry name" value="SERINE_THREONINE-PROTEIN KINASE PRP4 HOMOLOG"/>
    <property type="match status" value="1"/>
</dbReference>
<feature type="compositionally biased region" description="Basic residues" evidence="6">
    <location>
        <begin position="16"/>
        <end position="27"/>
    </location>
</feature>
<dbReference type="PANTHER" id="PTHR24058">
    <property type="entry name" value="DUAL SPECIFICITY PROTEIN KINASE"/>
    <property type="match status" value="1"/>
</dbReference>
<proteinExistence type="predicted"/>
<dbReference type="InterPro" id="IPR000719">
    <property type="entry name" value="Prot_kinase_dom"/>
</dbReference>
<protein>
    <recommendedName>
        <fullName evidence="7">Protein kinase domain-containing protein</fullName>
    </recommendedName>
</protein>
<dbReference type="OrthoDB" id="3967at2759"/>
<sequence>MSDSESEEMSISPRSVRSRSRSPVVKKKILESNSPEPINSKVPEKPSKEDQDSESSDDMFIKTPEAIQEKVQIRVGGETEDTKGYYIPQVGELLVDVNKSTRYKIVSVKGKGVFSCVVEVQNMETSEHHAIKVLRNNDIMLKSGEKEIRIIKKLNNSDPNDRRHIIRCQDSFFYQNHLCIKFEALGMNLRELLTRYSSGNGLSLEAVKSFARQGFIALYHLRNEKIIHTDIKPDNILISNDLRKIKLSDFGTALESGENKITENLVARFYRPPEIYLGYPYDYSLDVWSFGCTLFELFTGKILFPGVSDSHMLKLMMDLKGPIPKKLRSQGKFANKYFDQFSFIYVKDELEGPCRVPLSELKKEKNLGVILEPNLQKLLPERSEDLEAYTKELLKFQNLLEQCLELDSNERITSELALKHPFLMKKS</sequence>
<dbReference type="GO" id="GO:0004674">
    <property type="term" value="F:protein serine/threonine kinase activity"/>
    <property type="evidence" value="ECO:0007669"/>
    <property type="project" value="UniProtKB-KW"/>
</dbReference>
<keyword evidence="9" id="KW-1185">Reference proteome</keyword>
<feature type="domain" description="Protein kinase" evidence="7">
    <location>
        <begin position="103"/>
        <end position="423"/>
    </location>
</feature>
<dbReference type="InterPro" id="IPR011009">
    <property type="entry name" value="Kinase-like_dom_sf"/>
</dbReference>
<dbReference type="Proteomes" id="UP000187209">
    <property type="component" value="Unassembled WGS sequence"/>
</dbReference>
<dbReference type="SUPFAM" id="SSF56112">
    <property type="entry name" value="Protein kinase-like (PK-like)"/>
    <property type="match status" value="1"/>
</dbReference>
<evidence type="ECO:0000256" key="3">
    <source>
        <dbReference type="ARBA" id="ARBA00022741"/>
    </source>
</evidence>
<gene>
    <name evidence="8" type="ORF">SteCoe_33144</name>
</gene>
<dbReference type="InterPro" id="IPR050494">
    <property type="entry name" value="Ser_Thr_dual-spec_kinase"/>
</dbReference>
<evidence type="ECO:0000313" key="9">
    <source>
        <dbReference type="Proteomes" id="UP000187209"/>
    </source>
</evidence>
<name>A0A1R2AXF8_9CILI</name>
<dbReference type="Gene3D" id="3.30.200.20">
    <property type="entry name" value="Phosphorylase Kinase, domain 1"/>
    <property type="match status" value="1"/>
</dbReference>
<dbReference type="PROSITE" id="PS50011">
    <property type="entry name" value="PROTEIN_KINASE_DOM"/>
    <property type="match status" value="1"/>
</dbReference>
<evidence type="ECO:0000313" key="8">
    <source>
        <dbReference type="EMBL" id="OMJ69187.1"/>
    </source>
</evidence>
<comment type="caution">
    <text evidence="8">The sequence shown here is derived from an EMBL/GenBank/DDBJ whole genome shotgun (WGS) entry which is preliminary data.</text>
</comment>
<reference evidence="8 9" key="1">
    <citation type="submission" date="2016-11" db="EMBL/GenBank/DDBJ databases">
        <title>The macronuclear genome of Stentor coeruleus: a giant cell with tiny introns.</title>
        <authorList>
            <person name="Slabodnick M."/>
            <person name="Ruby J.G."/>
            <person name="Reiff S.B."/>
            <person name="Swart E.C."/>
            <person name="Gosai S."/>
            <person name="Prabakaran S."/>
            <person name="Witkowska E."/>
            <person name="Larue G.E."/>
            <person name="Fisher S."/>
            <person name="Freeman R.M."/>
            <person name="Gunawardena J."/>
            <person name="Chu W."/>
            <person name="Stover N.A."/>
            <person name="Gregory B.D."/>
            <person name="Nowacki M."/>
            <person name="Derisi J."/>
            <person name="Roy S.W."/>
            <person name="Marshall W.F."/>
            <person name="Sood P."/>
        </authorList>
    </citation>
    <scope>NUCLEOTIDE SEQUENCE [LARGE SCALE GENOMIC DNA]</scope>
    <source>
        <strain evidence="8">WM001</strain>
    </source>
</reference>
<dbReference type="AlphaFoldDB" id="A0A1R2AXF8"/>
<feature type="region of interest" description="Disordered" evidence="6">
    <location>
        <begin position="1"/>
        <end position="60"/>
    </location>
</feature>
<dbReference type="EMBL" id="MPUH01001229">
    <property type="protein sequence ID" value="OMJ69187.1"/>
    <property type="molecule type" value="Genomic_DNA"/>
</dbReference>
<keyword evidence="5" id="KW-0067">ATP-binding</keyword>
<organism evidence="8 9">
    <name type="scientific">Stentor coeruleus</name>
    <dbReference type="NCBI Taxonomy" id="5963"/>
    <lineage>
        <taxon>Eukaryota</taxon>
        <taxon>Sar</taxon>
        <taxon>Alveolata</taxon>
        <taxon>Ciliophora</taxon>
        <taxon>Postciliodesmatophora</taxon>
        <taxon>Heterotrichea</taxon>
        <taxon>Heterotrichida</taxon>
        <taxon>Stentoridae</taxon>
        <taxon>Stentor</taxon>
    </lineage>
</organism>
<keyword evidence="3" id="KW-0547">Nucleotide-binding</keyword>
<keyword evidence="4" id="KW-0418">Kinase</keyword>
<evidence type="ECO:0000256" key="4">
    <source>
        <dbReference type="ARBA" id="ARBA00022777"/>
    </source>
</evidence>
<dbReference type="Pfam" id="PF00069">
    <property type="entry name" value="Pkinase"/>
    <property type="match status" value="1"/>
</dbReference>
<keyword evidence="1" id="KW-0723">Serine/threonine-protein kinase</keyword>
<evidence type="ECO:0000259" key="7">
    <source>
        <dbReference type="PROSITE" id="PS50011"/>
    </source>
</evidence>
<dbReference type="Gene3D" id="1.10.510.10">
    <property type="entry name" value="Transferase(Phosphotransferase) domain 1"/>
    <property type="match status" value="1"/>
</dbReference>
<evidence type="ECO:0000256" key="6">
    <source>
        <dbReference type="SAM" id="MobiDB-lite"/>
    </source>
</evidence>
<dbReference type="PROSITE" id="PS00108">
    <property type="entry name" value="PROTEIN_KINASE_ST"/>
    <property type="match status" value="1"/>
</dbReference>
<dbReference type="InterPro" id="IPR008271">
    <property type="entry name" value="Ser/Thr_kinase_AS"/>
</dbReference>
<accession>A0A1R2AXF8</accession>